<dbReference type="Gene3D" id="3.30.200.20">
    <property type="entry name" value="Phosphorylase Kinase, domain 1"/>
    <property type="match status" value="1"/>
</dbReference>
<keyword evidence="2" id="KW-0808">Transferase</keyword>
<comment type="similarity">
    <text evidence="1 2">Belongs to the fructosamine kinase family.</text>
</comment>
<dbReference type="AlphaFoldDB" id="A0A9E6ZXS6"/>
<dbReference type="PANTHER" id="PTHR12149">
    <property type="entry name" value="FRUCTOSAMINE 3 KINASE-RELATED PROTEIN"/>
    <property type="match status" value="1"/>
</dbReference>
<dbReference type="Proteomes" id="UP000831290">
    <property type="component" value="Chromosome"/>
</dbReference>
<dbReference type="KEGG" id="fbm:MQE35_06130"/>
<feature type="domain" description="Protein kinase" evidence="3">
    <location>
        <begin position="21"/>
        <end position="286"/>
    </location>
</feature>
<dbReference type="InterPro" id="IPR016477">
    <property type="entry name" value="Fructo-/Ketosamine-3-kinase"/>
</dbReference>
<keyword evidence="5" id="KW-1185">Reference proteome</keyword>
<evidence type="ECO:0000256" key="1">
    <source>
        <dbReference type="ARBA" id="ARBA00009460"/>
    </source>
</evidence>
<dbReference type="GO" id="GO:0005524">
    <property type="term" value="F:ATP binding"/>
    <property type="evidence" value="ECO:0007669"/>
    <property type="project" value="InterPro"/>
</dbReference>
<evidence type="ECO:0000313" key="4">
    <source>
        <dbReference type="EMBL" id="UOB18871.1"/>
    </source>
</evidence>
<dbReference type="RefSeq" id="WP_255845488.1">
    <property type="nucleotide sequence ID" value="NZ_CP094358.1"/>
</dbReference>
<proteinExistence type="inferred from homology"/>
<reference evidence="4" key="1">
    <citation type="submission" date="2022-03" db="EMBL/GenBank/DDBJ databases">
        <title>Description of Abyssus ytuae gen. nov., sp. nov., a novel member of the family Flavobacteriaceae isolated from the sediment of Mariana Trench.</title>
        <authorList>
            <person name="Zhang J."/>
            <person name="Xu X."/>
        </authorList>
    </citation>
    <scope>NUCLEOTIDE SEQUENCE</scope>
    <source>
        <strain evidence="4">MT3330</strain>
    </source>
</reference>
<sequence length="286" mass="33435">MIFEKLQLITPILEARLKTVVLNIYPLTGGDINDVFLIEYETGKFVIKINSAYTYPKMFEAEKTGLEILRNSNTIQIPEVYFTETVNDISFIVLEYIEQGNRKKDFWKKFGTQLAALHKTSSDNFGFYSSNYIGSLVQSNDRKNSAMDFYISQRLEPQFKLAFNNGYIFKNRGAFYKNIETVIPNEKPSLIHGDLWMGNYLVSDKGDPCLIDPSVSYSFREMDIAMMHLFGGFEDLLFHVYNEIFPLEKNWKNRMDVWQLYYLLVHLNLFGSSYFGRVQQILKKYC</sequence>
<organism evidence="4 5">
    <name type="scientific">Abyssalbus ytuae</name>
    <dbReference type="NCBI Taxonomy" id="2926907"/>
    <lineage>
        <taxon>Bacteria</taxon>
        <taxon>Pseudomonadati</taxon>
        <taxon>Bacteroidota</taxon>
        <taxon>Flavobacteriia</taxon>
        <taxon>Flavobacteriales</taxon>
        <taxon>Flavobacteriaceae</taxon>
        <taxon>Abyssalbus</taxon>
    </lineage>
</organism>
<accession>A0A9E6ZXS6</accession>
<dbReference type="PANTHER" id="PTHR12149:SF8">
    <property type="entry name" value="PROTEIN-RIBULOSAMINE 3-KINASE"/>
    <property type="match status" value="1"/>
</dbReference>
<evidence type="ECO:0000259" key="3">
    <source>
        <dbReference type="PROSITE" id="PS50011"/>
    </source>
</evidence>
<dbReference type="Gene3D" id="3.90.1200.10">
    <property type="match status" value="1"/>
</dbReference>
<keyword evidence="2 4" id="KW-0418">Kinase</keyword>
<protein>
    <submittedName>
        <fullName evidence="4">Fructosamine kinase family protein</fullName>
    </submittedName>
</protein>
<dbReference type="PIRSF" id="PIRSF006221">
    <property type="entry name" value="Ketosamine-3-kinase"/>
    <property type="match status" value="1"/>
</dbReference>
<dbReference type="EMBL" id="CP094358">
    <property type="protein sequence ID" value="UOB18871.1"/>
    <property type="molecule type" value="Genomic_DNA"/>
</dbReference>
<evidence type="ECO:0000256" key="2">
    <source>
        <dbReference type="PIRNR" id="PIRNR006221"/>
    </source>
</evidence>
<dbReference type="InterPro" id="IPR000719">
    <property type="entry name" value="Prot_kinase_dom"/>
</dbReference>
<evidence type="ECO:0000313" key="5">
    <source>
        <dbReference type="Proteomes" id="UP000831290"/>
    </source>
</evidence>
<dbReference type="GO" id="GO:0004672">
    <property type="term" value="F:protein kinase activity"/>
    <property type="evidence" value="ECO:0007669"/>
    <property type="project" value="InterPro"/>
</dbReference>
<dbReference type="SUPFAM" id="SSF56112">
    <property type="entry name" value="Protein kinase-like (PK-like)"/>
    <property type="match status" value="1"/>
</dbReference>
<dbReference type="PROSITE" id="PS50011">
    <property type="entry name" value="PROTEIN_KINASE_DOM"/>
    <property type="match status" value="1"/>
</dbReference>
<name>A0A9E6ZXS6_9FLAO</name>
<dbReference type="InterPro" id="IPR011009">
    <property type="entry name" value="Kinase-like_dom_sf"/>
</dbReference>
<gene>
    <name evidence="4" type="ORF">MQE35_06130</name>
</gene>
<dbReference type="Pfam" id="PF03881">
    <property type="entry name" value="Fructosamin_kin"/>
    <property type="match status" value="1"/>
</dbReference>